<evidence type="ECO:0000313" key="17">
    <source>
        <dbReference type="Proteomes" id="UP000694867"/>
    </source>
</evidence>
<dbReference type="EC" id="6.1.1.19" evidence="3"/>
<dbReference type="GO" id="GO:0004814">
    <property type="term" value="F:arginine-tRNA ligase activity"/>
    <property type="evidence" value="ECO:0007669"/>
    <property type="project" value="UniProtKB-EC"/>
</dbReference>
<keyword evidence="4" id="KW-0963">Cytoplasm</keyword>
<evidence type="ECO:0000256" key="11">
    <source>
        <dbReference type="ARBA" id="ARBA00049339"/>
    </source>
</evidence>
<dbReference type="Gene3D" id="3.30.1360.70">
    <property type="entry name" value="Arginyl tRNA synthetase N-terminal domain"/>
    <property type="match status" value="1"/>
</dbReference>
<evidence type="ECO:0000256" key="6">
    <source>
        <dbReference type="ARBA" id="ARBA00022741"/>
    </source>
</evidence>
<dbReference type="SMART" id="SM01016">
    <property type="entry name" value="Arg_tRNA_synt_N"/>
    <property type="match status" value="1"/>
</dbReference>
<dbReference type="PANTHER" id="PTHR11956">
    <property type="entry name" value="ARGINYL-TRNA SYNTHETASE"/>
    <property type="match status" value="1"/>
</dbReference>
<comment type="catalytic activity">
    <reaction evidence="11">
        <text>tRNA(Arg) + L-arginine + ATP = L-arginyl-tRNA(Arg) + AMP + diphosphate</text>
        <dbReference type="Rhea" id="RHEA:20301"/>
        <dbReference type="Rhea" id="RHEA-COMP:9658"/>
        <dbReference type="Rhea" id="RHEA-COMP:9673"/>
        <dbReference type="ChEBI" id="CHEBI:30616"/>
        <dbReference type="ChEBI" id="CHEBI:32682"/>
        <dbReference type="ChEBI" id="CHEBI:33019"/>
        <dbReference type="ChEBI" id="CHEBI:78442"/>
        <dbReference type="ChEBI" id="CHEBI:78513"/>
        <dbReference type="ChEBI" id="CHEBI:456215"/>
        <dbReference type="EC" id="6.1.1.19"/>
    </reaction>
</comment>
<sequence>MEVDSLASLQADAQQCQAELDELIAEVASLRRGEIPESHVPEELTELRSKNAELRYHINFLKKSIAREGGECAPMQENGNTSKCALTLLSEIFSKAFNAAFPEASGQVQVGVTPSTNEKFGDYQCNVAMPATKYFKKVGKNISSVEIAERVVEKLVPGSLIGSTSIAGPGFINIKLNLDFVRDATLCILKNGVSPPRVDRKLRVVVDFSSPNIAKQMHVGHLRSTIIGESISRLLEFVGHDVLRLNHIGDWGTQFGMLIAHLMDKFPDYKENVPPVADLQEFYKESKMRFDSDPAFKSRAYEAVVRLQSKEKDIVKAWQLICDVSRKEMQSVYDRLDITLLERGESFYNELMIDVVKDLDRRGLLSLEDGRKVMYPQEENLVPMTIVKSDGGFTYDTSDMASIRHRVGVEKGDWLIYVVDSGQSSHFKQLFKCAQIAGYVDEKTRLSFVGFGLVLGEDRKKLKTRSGETVKLNDLLDEGLQRCREKLLAKGRDKELTPEELKRAQEAVAYGCIKFADLVNSRTNDYICSFDRMLDDRGKTAAYLLYSLTRIRSIARQAGVDTAELRKSITKLDLDHPKEIKLAKQLLKYPEILLTILEDLYIHPLCDYLYDLSSTFSEFYDNCYCIVKNRTTGEIESVNMSRLALCEATAQVMEMCFKILGIRTVDRM</sequence>
<evidence type="ECO:0000259" key="15">
    <source>
        <dbReference type="SMART" id="SM00836"/>
    </source>
</evidence>
<dbReference type="CTD" id="32539"/>
<dbReference type="InterPro" id="IPR008909">
    <property type="entry name" value="DALR_anticod-bd"/>
</dbReference>
<keyword evidence="9 13" id="KW-0030">Aminoacyl-tRNA synthetase</keyword>
<dbReference type="InterPro" id="IPR005148">
    <property type="entry name" value="Arg-tRNA-synth_N"/>
</dbReference>
<evidence type="ECO:0000256" key="13">
    <source>
        <dbReference type="RuleBase" id="RU363038"/>
    </source>
</evidence>
<dbReference type="FunFam" id="3.40.50.620:FF:000084">
    <property type="entry name" value="arginine--tRNA ligase, cytoplasmic"/>
    <property type="match status" value="1"/>
</dbReference>
<feature type="domain" description="DALR anticodon binding" evidence="15">
    <location>
        <begin position="544"/>
        <end position="668"/>
    </location>
</feature>
<dbReference type="InterPro" id="IPR009080">
    <property type="entry name" value="tRNAsynth_Ia_anticodon-bd"/>
</dbReference>
<dbReference type="InterPro" id="IPR035684">
    <property type="entry name" value="ArgRS_core"/>
</dbReference>
<dbReference type="GO" id="GO:0005829">
    <property type="term" value="C:cytosol"/>
    <property type="evidence" value="ECO:0007669"/>
    <property type="project" value="UniProtKB-SubCell"/>
</dbReference>
<dbReference type="Pfam" id="PF05746">
    <property type="entry name" value="DALR_1"/>
    <property type="match status" value="1"/>
</dbReference>
<dbReference type="SUPFAM" id="SSF52374">
    <property type="entry name" value="Nucleotidylyl transferase"/>
    <property type="match status" value="1"/>
</dbReference>
<keyword evidence="17" id="KW-1185">Reference proteome</keyword>
<evidence type="ECO:0000256" key="5">
    <source>
        <dbReference type="ARBA" id="ARBA00022598"/>
    </source>
</evidence>
<keyword evidence="5 13" id="KW-0436">Ligase</keyword>
<evidence type="ECO:0000256" key="10">
    <source>
        <dbReference type="ARBA" id="ARBA00033033"/>
    </source>
</evidence>
<dbReference type="Gene3D" id="3.40.50.620">
    <property type="entry name" value="HUPs"/>
    <property type="match status" value="1"/>
</dbReference>
<dbReference type="AlphaFoldDB" id="A0AAJ7L3U9"/>
<evidence type="ECO:0000313" key="18">
    <source>
        <dbReference type="RefSeq" id="XP_018494953.2"/>
    </source>
</evidence>
<dbReference type="GO" id="GO:0017101">
    <property type="term" value="C:aminoacyl-tRNA synthetase multienzyme complex"/>
    <property type="evidence" value="ECO:0007669"/>
    <property type="project" value="UniProtKB-ARBA"/>
</dbReference>
<dbReference type="Pfam" id="PF00750">
    <property type="entry name" value="tRNA-synt_1d"/>
    <property type="match status" value="1"/>
</dbReference>
<dbReference type="PROSITE" id="PS00178">
    <property type="entry name" value="AA_TRNA_LIGASE_I"/>
    <property type="match status" value="1"/>
</dbReference>
<evidence type="ECO:0000256" key="3">
    <source>
        <dbReference type="ARBA" id="ARBA00012837"/>
    </source>
</evidence>
<name>A0AAJ7L3U9_9ACAR</name>
<feature type="domain" description="Arginyl tRNA synthetase N-terminal" evidence="16">
    <location>
        <begin position="87"/>
        <end position="176"/>
    </location>
</feature>
<evidence type="ECO:0000256" key="9">
    <source>
        <dbReference type="ARBA" id="ARBA00023146"/>
    </source>
</evidence>
<organism evidence="17 18">
    <name type="scientific">Galendromus occidentalis</name>
    <name type="common">western predatory mite</name>
    <dbReference type="NCBI Taxonomy" id="34638"/>
    <lineage>
        <taxon>Eukaryota</taxon>
        <taxon>Metazoa</taxon>
        <taxon>Ecdysozoa</taxon>
        <taxon>Arthropoda</taxon>
        <taxon>Chelicerata</taxon>
        <taxon>Arachnida</taxon>
        <taxon>Acari</taxon>
        <taxon>Parasitiformes</taxon>
        <taxon>Mesostigmata</taxon>
        <taxon>Gamasina</taxon>
        <taxon>Phytoseioidea</taxon>
        <taxon>Phytoseiidae</taxon>
        <taxon>Typhlodrominae</taxon>
        <taxon>Galendromus</taxon>
    </lineage>
</organism>
<evidence type="ECO:0000256" key="4">
    <source>
        <dbReference type="ARBA" id="ARBA00022490"/>
    </source>
</evidence>
<comment type="similarity">
    <text evidence="2 13">Belongs to the class-I aminoacyl-tRNA synthetase family.</text>
</comment>
<evidence type="ECO:0000256" key="14">
    <source>
        <dbReference type="SAM" id="Coils"/>
    </source>
</evidence>
<accession>A0AAJ7L3U9</accession>
<comment type="subcellular location">
    <subcellularLocation>
        <location evidence="1">Cytoplasm</location>
        <location evidence="1">Cytosol</location>
    </subcellularLocation>
</comment>
<dbReference type="SUPFAM" id="SSF55190">
    <property type="entry name" value="Arginyl-tRNA synthetase (ArgRS), N-terminal 'additional' domain"/>
    <property type="match status" value="1"/>
</dbReference>
<dbReference type="NCBIfam" id="TIGR00456">
    <property type="entry name" value="argS"/>
    <property type="match status" value="1"/>
</dbReference>
<dbReference type="SUPFAM" id="SSF47323">
    <property type="entry name" value="Anticodon-binding domain of a subclass of class I aminoacyl-tRNA synthetases"/>
    <property type="match status" value="1"/>
</dbReference>
<dbReference type="Gene3D" id="1.10.730.10">
    <property type="entry name" value="Isoleucyl-tRNA Synthetase, Domain 1"/>
    <property type="match status" value="1"/>
</dbReference>
<dbReference type="RefSeq" id="XP_018494953.2">
    <property type="nucleotide sequence ID" value="XM_018639437.2"/>
</dbReference>
<evidence type="ECO:0000259" key="16">
    <source>
        <dbReference type="SMART" id="SM01016"/>
    </source>
</evidence>
<keyword evidence="6 13" id="KW-0547">Nucleotide-binding</keyword>
<reference evidence="18" key="1">
    <citation type="submission" date="2025-08" db="UniProtKB">
        <authorList>
            <consortium name="RefSeq"/>
        </authorList>
    </citation>
    <scope>IDENTIFICATION</scope>
</reference>
<dbReference type="InterPro" id="IPR036695">
    <property type="entry name" value="Arg-tRNA-synth_N_sf"/>
</dbReference>
<dbReference type="HAMAP" id="MF_00123">
    <property type="entry name" value="Arg_tRNA_synth"/>
    <property type="match status" value="1"/>
</dbReference>
<evidence type="ECO:0000256" key="1">
    <source>
        <dbReference type="ARBA" id="ARBA00004514"/>
    </source>
</evidence>
<proteinExistence type="inferred from homology"/>
<evidence type="ECO:0000256" key="7">
    <source>
        <dbReference type="ARBA" id="ARBA00022840"/>
    </source>
</evidence>
<dbReference type="KEGG" id="goe:100904465"/>
<dbReference type="FunFam" id="1.10.730.10:FF:000064">
    <property type="entry name" value="Probable arginine--tRNA ligase, cytoplasmic"/>
    <property type="match status" value="1"/>
</dbReference>
<dbReference type="PANTHER" id="PTHR11956:SF5">
    <property type="entry name" value="ARGININE--TRNA LIGASE, CYTOPLASMIC"/>
    <property type="match status" value="1"/>
</dbReference>
<dbReference type="InterPro" id="IPR001278">
    <property type="entry name" value="Arg-tRNA-ligase"/>
</dbReference>
<dbReference type="Pfam" id="PF03485">
    <property type="entry name" value="Arg_tRNA_synt_N"/>
    <property type="match status" value="1"/>
</dbReference>
<keyword evidence="7 13" id="KW-0067">ATP-binding</keyword>
<dbReference type="CDD" id="cd00671">
    <property type="entry name" value="ArgRS_core"/>
    <property type="match status" value="1"/>
</dbReference>
<keyword evidence="8 13" id="KW-0648">Protein biosynthesis</keyword>
<dbReference type="FunFam" id="3.30.1360.70:FF:000002">
    <property type="entry name" value="arginine--tRNA ligase, cytoplasmic"/>
    <property type="match status" value="1"/>
</dbReference>
<feature type="coiled-coil region" evidence="14">
    <location>
        <begin position="6"/>
        <end position="33"/>
    </location>
</feature>
<dbReference type="GeneID" id="100904465"/>
<keyword evidence="14" id="KW-0175">Coiled coil</keyword>
<dbReference type="SMART" id="SM00836">
    <property type="entry name" value="DALR_1"/>
    <property type="match status" value="1"/>
</dbReference>
<evidence type="ECO:0000256" key="12">
    <source>
        <dbReference type="ARBA" id="ARBA00071644"/>
    </source>
</evidence>
<gene>
    <name evidence="18" type="primary">LOC100904465</name>
</gene>
<evidence type="ECO:0000256" key="2">
    <source>
        <dbReference type="ARBA" id="ARBA00005594"/>
    </source>
</evidence>
<dbReference type="GO" id="GO:0006420">
    <property type="term" value="P:arginyl-tRNA aminoacylation"/>
    <property type="evidence" value="ECO:0007669"/>
    <property type="project" value="InterPro"/>
</dbReference>
<dbReference type="PRINTS" id="PR01038">
    <property type="entry name" value="TRNASYNTHARG"/>
</dbReference>
<dbReference type="InterPro" id="IPR001412">
    <property type="entry name" value="aa-tRNA-synth_I_CS"/>
</dbReference>
<evidence type="ECO:0000256" key="8">
    <source>
        <dbReference type="ARBA" id="ARBA00022917"/>
    </source>
</evidence>
<dbReference type="InterPro" id="IPR014729">
    <property type="entry name" value="Rossmann-like_a/b/a_fold"/>
</dbReference>
<dbReference type="Proteomes" id="UP000694867">
    <property type="component" value="Unplaced"/>
</dbReference>
<protein>
    <recommendedName>
        <fullName evidence="12">Probable arginine--tRNA ligase, cytoplasmic</fullName>
        <ecNumber evidence="3">6.1.1.19</ecNumber>
    </recommendedName>
    <alternativeName>
        <fullName evidence="10">Arginyl-tRNA synthetase</fullName>
    </alternativeName>
</protein>
<dbReference type="GO" id="GO:0005524">
    <property type="term" value="F:ATP binding"/>
    <property type="evidence" value="ECO:0007669"/>
    <property type="project" value="UniProtKB-KW"/>
</dbReference>